<keyword evidence="8" id="KW-0862">Zinc</keyword>
<evidence type="ECO:0000256" key="8">
    <source>
        <dbReference type="ARBA" id="ARBA00022833"/>
    </source>
</evidence>
<protein>
    <recommendedName>
        <fullName evidence="2">thymidine kinase</fullName>
        <ecNumber evidence="2">2.7.1.21</ecNumber>
    </recommendedName>
</protein>
<dbReference type="GO" id="GO:0004797">
    <property type="term" value="F:thymidine kinase activity"/>
    <property type="evidence" value="ECO:0007669"/>
    <property type="project" value="UniProtKB-EC"/>
</dbReference>
<dbReference type="AlphaFoldDB" id="A0A6C0CDT6"/>
<keyword evidence="6" id="KW-0547">Nucleotide-binding</keyword>
<keyword evidence="9" id="KW-0067">ATP-binding</keyword>
<dbReference type="InterPro" id="IPR001267">
    <property type="entry name" value="Thymidine_kinase"/>
</dbReference>
<name>A0A6C0CDT6_9ZZZZ</name>
<reference evidence="11" key="1">
    <citation type="journal article" date="2020" name="Nature">
        <title>Giant virus diversity and host interactions through global metagenomics.</title>
        <authorList>
            <person name="Schulz F."/>
            <person name="Roux S."/>
            <person name="Paez-Espino D."/>
            <person name="Jungbluth S."/>
            <person name="Walsh D.A."/>
            <person name="Denef V.J."/>
            <person name="McMahon K.D."/>
            <person name="Konstantinidis K.T."/>
            <person name="Eloe-Fadrosh E.A."/>
            <person name="Kyrpides N.C."/>
            <person name="Woyke T."/>
        </authorList>
    </citation>
    <scope>NUCLEOTIDE SEQUENCE</scope>
    <source>
        <strain evidence="11">GVMAG-M-3300020595-32</strain>
    </source>
</reference>
<dbReference type="GO" id="GO:0005524">
    <property type="term" value="F:ATP binding"/>
    <property type="evidence" value="ECO:0007669"/>
    <property type="project" value="UniProtKB-KW"/>
</dbReference>
<keyword evidence="7" id="KW-0418">Kinase</keyword>
<dbReference type="Pfam" id="PF00265">
    <property type="entry name" value="TK"/>
    <property type="match status" value="1"/>
</dbReference>
<keyword evidence="5" id="KW-0479">Metal-binding</keyword>
<keyword evidence="3" id="KW-0237">DNA synthesis</keyword>
<dbReference type="EC" id="2.7.1.21" evidence="2"/>
<evidence type="ECO:0000256" key="6">
    <source>
        <dbReference type="ARBA" id="ARBA00022741"/>
    </source>
</evidence>
<dbReference type="GO" id="GO:0071897">
    <property type="term" value="P:DNA biosynthetic process"/>
    <property type="evidence" value="ECO:0007669"/>
    <property type="project" value="UniProtKB-KW"/>
</dbReference>
<comment type="catalytic activity">
    <reaction evidence="10">
        <text>thymidine + ATP = dTMP + ADP + H(+)</text>
        <dbReference type="Rhea" id="RHEA:19129"/>
        <dbReference type="ChEBI" id="CHEBI:15378"/>
        <dbReference type="ChEBI" id="CHEBI:17748"/>
        <dbReference type="ChEBI" id="CHEBI:30616"/>
        <dbReference type="ChEBI" id="CHEBI:63528"/>
        <dbReference type="ChEBI" id="CHEBI:456216"/>
        <dbReference type="EC" id="2.7.1.21"/>
    </reaction>
</comment>
<proteinExistence type="inferred from homology"/>
<evidence type="ECO:0000256" key="10">
    <source>
        <dbReference type="ARBA" id="ARBA00048254"/>
    </source>
</evidence>
<accession>A0A6C0CDT6</accession>
<evidence type="ECO:0000256" key="1">
    <source>
        <dbReference type="ARBA" id="ARBA00007587"/>
    </source>
</evidence>
<dbReference type="PANTHER" id="PTHR11441">
    <property type="entry name" value="THYMIDINE KINASE"/>
    <property type="match status" value="1"/>
</dbReference>
<evidence type="ECO:0000256" key="9">
    <source>
        <dbReference type="ARBA" id="ARBA00022840"/>
    </source>
</evidence>
<dbReference type="Gene3D" id="3.30.60.20">
    <property type="match status" value="1"/>
</dbReference>
<sequence>MSLELIIGCMYSGKSSELVRRVNRIQSIQKQYIIYNSVLDQRYGSTGIFTHNQGHLPCYVVDKLIDQINTEHFKCADTIFIDEAQFFTDLYEFVRSAVETHNKDVVVIGLDGDSDRENFGQIHKLLPLCDDIVKLKALCSQCKDGTPGIFSKKIINSSSKIDVGSNGKYIAVCRKCYLSSL</sequence>
<keyword evidence="4" id="KW-0808">Transferase</keyword>
<evidence type="ECO:0000256" key="2">
    <source>
        <dbReference type="ARBA" id="ARBA00012118"/>
    </source>
</evidence>
<dbReference type="GO" id="GO:0046872">
    <property type="term" value="F:metal ion binding"/>
    <property type="evidence" value="ECO:0007669"/>
    <property type="project" value="UniProtKB-KW"/>
</dbReference>
<organism evidence="11">
    <name type="scientific">viral metagenome</name>
    <dbReference type="NCBI Taxonomy" id="1070528"/>
    <lineage>
        <taxon>unclassified sequences</taxon>
        <taxon>metagenomes</taxon>
        <taxon>organismal metagenomes</taxon>
    </lineage>
</organism>
<dbReference type="PANTHER" id="PTHR11441:SF0">
    <property type="entry name" value="THYMIDINE KINASE, CYTOSOLIC"/>
    <property type="match status" value="1"/>
</dbReference>
<dbReference type="SUPFAM" id="SSF52540">
    <property type="entry name" value="P-loop containing nucleoside triphosphate hydrolases"/>
    <property type="match status" value="1"/>
</dbReference>
<dbReference type="GO" id="GO:0046104">
    <property type="term" value="P:thymidine metabolic process"/>
    <property type="evidence" value="ECO:0007669"/>
    <property type="project" value="TreeGrafter"/>
</dbReference>
<dbReference type="SUPFAM" id="SSF57716">
    <property type="entry name" value="Glucocorticoid receptor-like (DNA-binding domain)"/>
    <property type="match status" value="1"/>
</dbReference>
<evidence type="ECO:0000256" key="5">
    <source>
        <dbReference type="ARBA" id="ARBA00022723"/>
    </source>
</evidence>
<dbReference type="FunFam" id="3.40.50.300:FF:000948">
    <property type="entry name" value="Thymidine kinase"/>
    <property type="match status" value="1"/>
</dbReference>
<dbReference type="Gene3D" id="3.40.50.300">
    <property type="entry name" value="P-loop containing nucleotide triphosphate hydrolases"/>
    <property type="match status" value="1"/>
</dbReference>
<dbReference type="InterPro" id="IPR027417">
    <property type="entry name" value="P-loop_NTPase"/>
</dbReference>
<dbReference type="EMBL" id="MN739397">
    <property type="protein sequence ID" value="QHT02728.1"/>
    <property type="molecule type" value="Genomic_DNA"/>
</dbReference>
<dbReference type="PIRSF" id="PIRSF035805">
    <property type="entry name" value="TK_cell"/>
    <property type="match status" value="1"/>
</dbReference>
<evidence type="ECO:0000256" key="4">
    <source>
        <dbReference type="ARBA" id="ARBA00022679"/>
    </source>
</evidence>
<evidence type="ECO:0000256" key="3">
    <source>
        <dbReference type="ARBA" id="ARBA00022634"/>
    </source>
</evidence>
<comment type="similarity">
    <text evidence="1">Belongs to the thymidine kinase family.</text>
</comment>
<evidence type="ECO:0000313" key="11">
    <source>
        <dbReference type="EMBL" id="QHT02728.1"/>
    </source>
</evidence>
<evidence type="ECO:0000256" key="7">
    <source>
        <dbReference type="ARBA" id="ARBA00022777"/>
    </source>
</evidence>